<gene>
    <name evidence="1" type="ORF">L6452_01007</name>
</gene>
<accession>A0ACB9FGH6</accession>
<reference evidence="1 2" key="2">
    <citation type="journal article" date="2022" name="Mol. Ecol. Resour.">
        <title>The genomes of chicory, endive, great burdock and yacon provide insights into Asteraceae paleo-polyploidization history and plant inulin production.</title>
        <authorList>
            <person name="Fan W."/>
            <person name="Wang S."/>
            <person name="Wang H."/>
            <person name="Wang A."/>
            <person name="Jiang F."/>
            <person name="Liu H."/>
            <person name="Zhao H."/>
            <person name="Xu D."/>
            <person name="Zhang Y."/>
        </authorList>
    </citation>
    <scope>NUCLEOTIDE SEQUENCE [LARGE SCALE GENOMIC DNA]</scope>
    <source>
        <strain evidence="2">cv. Niubang</strain>
    </source>
</reference>
<keyword evidence="2" id="KW-1185">Reference proteome</keyword>
<sequence length="67" mass="7874">MLSSLNASTAYYVCWFQLSTRLVSGELFCRSVKHENLIEFNNIEFSTRQEINYPNYVGLKLPKEPWP</sequence>
<evidence type="ECO:0000313" key="1">
    <source>
        <dbReference type="EMBL" id="KAI3769893.1"/>
    </source>
</evidence>
<comment type="caution">
    <text evidence="1">The sequence shown here is derived from an EMBL/GenBank/DDBJ whole genome shotgun (WGS) entry which is preliminary data.</text>
</comment>
<organism evidence="1 2">
    <name type="scientific">Arctium lappa</name>
    <name type="common">Greater burdock</name>
    <name type="synonym">Lappa major</name>
    <dbReference type="NCBI Taxonomy" id="4217"/>
    <lineage>
        <taxon>Eukaryota</taxon>
        <taxon>Viridiplantae</taxon>
        <taxon>Streptophyta</taxon>
        <taxon>Embryophyta</taxon>
        <taxon>Tracheophyta</taxon>
        <taxon>Spermatophyta</taxon>
        <taxon>Magnoliopsida</taxon>
        <taxon>eudicotyledons</taxon>
        <taxon>Gunneridae</taxon>
        <taxon>Pentapetalae</taxon>
        <taxon>asterids</taxon>
        <taxon>campanulids</taxon>
        <taxon>Asterales</taxon>
        <taxon>Asteraceae</taxon>
        <taxon>Carduoideae</taxon>
        <taxon>Cardueae</taxon>
        <taxon>Arctiinae</taxon>
        <taxon>Arctium</taxon>
    </lineage>
</organism>
<reference evidence="2" key="1">
    <citation type="journal article" date="2022" name="Mol. Ecol. Resour.">
        <title>The genomes of chicory, endive, great burdock and yacon provide insights into Asteraceae palaeo-polyploidization history and plant inulin production.</title>
        <authorList>
            <person name="Fan W."/>
            <person name="Wang S."/>
            <person name="Wang H."/>
            <person name="Wang A."/>
            <person name="Jiang F."/>
            <person name="Liu H."/>
            <person name="Zhao H."/>
            <person name="Xu D."/>
            <person name="Zhang Y."/>
        </authorList>
    </citation>
    <scope>NUCLEOTIDE SEQUENCE [LARGE SCALE GENOMIC DNA]</scope>
    <source>
        <strain evidence="2">cv. Niubang</strain>
    </source>
</reference>
<dbReference type="EMBL" id="CM042047">
    <property type="protein sequence ID" value="KAI3769893.1"/>
    <property type="molecule type" value="Genomic_DNA"/>
</dbReference>
<evidence type="ECO:0000313" key="2">
    <source>
        <dbReference type="Proteomes" id="UP001055879"/>
    </source>
</evidence>
<proteinExistence type="predicted"/>
<dbReference type="Proteomes" id="UP001055879">
    <property type="component" value="Linkage Group LG01"/>
</dbReference>
<name>A0ACB9FGH6_ARCLA</name>
<protein>
    <submittedName>
        <fullName evidence="1">Uncharacterized protein</fullName>
    </submittedName>
</protein>